<evidence type="ECO:0000313" key="5">
    <source>
        <dbReference type="EMBL" id="AGB41649.1"/>
    </source>
</evidence>
<dbReference type="Pfam" id="PF01497">
    <property type="entry name" value="Peripla_BP_2"/>
    <property type="match status" value="1"/>
</dbReference>
<sequence length="307" mass="34239">MKLKKNLVYLLVLISLLVGGSIVQATDYPITVTDDLKEKVTIDEQPKRIISLAPSNTEILFALGLEDKVVGVTKHADYPQAATKKKQVSSKNLETIIQLKPDLVLAAGITSKEMVKRLRQLGIKVIGLNPKTIKEIIASISLVGKITGQQKKARKLTTRMQDKINKITETIKEHVSQKQRPEVFYEVWKQPLYTAGPNTFIDNLISLAGGVNIAHDAQSAWPQYSFEVLLAKNPDVYLASKHSWKGTVTKRTIMNRDEFASIKAIREGRVHILNPDIVNRPGPRIVIALEKIAKVLHPKLFSVTSDE</sequence>
<dbReference type="PROSITE" id="PS50983">
    <property type="entry name" value="FE_B12_PBP"/>
    <property type="match status" value="1"/>
</dbReference>
<evidence type="ECO:0000256" key="2">
    <source>
        <dbReference type="ARBA" id="ARBA00022729"/>
    </source>
</evidence>
<dbReference type="RefSeq" id="WP_015327365.1">
    <property type="nucleotide sequence ID" value="NC_019978.1"/>
</dbReference>
<evidence type="ECO:0000259" key="4">
    <source>
        <dbReference type="PROSITE" id="PS50983"/>
    </source>
</evidence>
<evidence type="ECO:0000313" key="6">
    <source>
        <dbReference type="Proteomes" id="UP000010880"/>
    </source>
</evidence>
<reference evidence="6" key="1">
    <citation type="submission" date="2012-02" db="EMBL/GenBank/DDBJ databases">
        <title>The complete genome of Halobacteroides halobius DSM 5150.</title>
        <authorList>
            <person name="Lucas S."/>
            <person name="Copeland A."/>
            <person name="Lapidus A."/>
            <person name="Glavina del Rio T."/>
            <person name="Dalin E."/>
            <person name="Tice H."/>
            <person name="Bruce D."/>
            <person name="Goodwin L."/>
            <person name="Pitluck S."/>
            <person name="Peters L."/>
            <person name="Mikhailova N."/>
            <person name="Gu W."/>
            <person name="Kyrpides N."/>
            <person name="Mavromatis K."/>
            <person name="Ivanova N."/>
            <person name="Brettin T."/>
            <person name="Detter J.C."/>
            <person name="Han C."/>
            <person name="Larimer F."/>
            <person name="Land M."/>
            <person name="Hauser L."/>
            <person name="Markowitz V."/>
            <person name="Cheng J.-F."/>
            <person name="Hugenholtz P."/>
            <person name="Woyke T."/>
            <person name="Wu D."/>
            <person name="Tindall B."/>
            <person name="Pomrenke H."/>
            <person name="Brambilla E."/>
            <person name="Klenk H.-P."/>
            <person name="Eisen J.A."/>
        </authorList>
    </citation>
    <scope>NUCLEOTIDE SEQUENCE [LARGE SCALE GENOMIC DNA]</scope>
    <source>
        <strain evidence="6">ATCC 35273 / DSM 5150 / MD-1</strain>
    </source>
</reference>
<dbReference type="HOGENOM" id="CLU_038034_2_8_9"/>
<dbReference type="Proteomes" id="UP000010880">
    <property type="component" value="Chromosome"/>
</dbReference>
<feature type="chain" id="PRO_5003944823" evidence="3">
    <location>
        <begin position="26"/>
        <end position="307"/>
    </location>
</feature>
<name>L0KB88_HALHC</name>
<dbReference type="InterPro" id="IPR002491">
    <property type="entry name" value="ABC_transptr_periplasmic_BD"/>
</dbReference>
<dbReference type="InterPro" id="IPR054828">
    <property type="entry name" value="Vit_B12_bind_prot"/>
</dbReference>
<accession>L0KB88</accession>
<dbReference type="GO" id="GO:0071281">
    <property type="term" value="P:cellular response to iron ion"/>
    <property type="evidence" value="ECO:0007669"/>
    <property type="project" value="TreeGrafter"/>
</dbReference>
<protein>
    <submittedName>
        <fullName evidence="5">ABC-type Fe3+-hydroxamate transport system, periplasmic component</fullName>
    </submittedName>
</protein>
<dbReference type="eggNOG" id="COG0614">
    <property type="taxonomic scope" value="Bacteria"/>
</dbReference>
<dbReference type="InterPro" id="IPR050902">
    <property type="entry name" value="ABC_Transporter_SBP"/>
</dbReference>
<keyword evidence="6" id="KW-1185">Reference proteome</keyword>
<dbReference type="NCBIfam" id="NF038402">
    <property type="entry name" value="TroA_like"/>
    <property type="match status" value="1"/>
</dbReference>
<feature type="signal peptide" evidence="3">
    <location>
        <begin position="1"/>
        <end position="25"/>
    </location>
</feature>
<evidence type="ECO:0000256" key="1">
    <source>
        <dbReference type="ARBA" id="ARBA00008814"/>
    </source>
</evidence>
<dbReference type="CDD" id="cd01144">
    <property type="entry name" value="BtuF"/>
    <property type="match status" value="1"/>
</dbReference>
<keyword evidence="2 3" id="KW-0732">Signal</keyword>
<dbReference type="PANTHER" id="PTHR30535:SF34">
    <property type="entry name" value="MOLYBDATE-BINDING PROTEIN MOLA"/>
    <property type="match status" value="1"/>
</dbReference>
<dbReference type="AlphaFoldDB" id="L0KB88"/>
<feature type="domain" description="Fe/B12 periplasmic-binding" evidence="4">
    <location>
        <begin position="48"/>
        <end position="300"/>
    </location>
</feature>
<dbReference type="EMBL" id="CP003359">
    <property type="protein sequence ID" value="AGB41649.1"/>
    <property type="molecule type" value="Genomic_DNA"/>
</dbReference>
<dbReference type="Gene3D" id="3.40.50.1980">
    <property type="entry name" value="Nitrogenase molybdenum iron protein domain"/>
    <property type="match status" value="2"/>
</dbReference>
<dbReference type="OrthoDB" id="9816357at2"/>
<organism evidence="5 6">
    <name type="scientific">Halobacteroides halobius (strain ATCC 35273 / DSM 5150 / MD-1)</name>
    <dbReference type="NCBI Taxonomy" id="748449"/>
    <lineage>
        <taxon>Bacteria</taxon>
        <taxon>Bacillati</taxon>
        <taxon>Bacillota</taxon>
        <taxon>Clostridia</taxon>
        <taxon>Halanaerobiales</taxon>
        <taxon>Halobacteroidaceae</taxon>
        <taxon>Halobacteroides</taxon>
    </lineage>
</organism>
<dbReference type="PATRIC" id="fig|748449.3.peg.1665"/>
<dbReference type="STRING" id="748449.Halha_1712"/>
<dbReference type="PANTHER" id="PTHR30535">
    <property type="entry name" value="VITAMIN B12-BINDING PROTEIN"/>
    <property type="match status" value="1"/>
</dbReference>
<comment type="similarity">
    <text evidence="1">Belongs to the bacterial solute-binding protein 8 family.</text>
</comment>
<evidence type="ECO:0000256" key="3">
    <source>
        <dbReference type="SAM" id="SignalP"/>
    </source>
</evidence>
<proteinExistence type="inferred from homology"/>
<dbReference type="SUPFAM" id="SSF53807">
    <property type="entry name" value="Helical backbone' metal receptor"/>
    <property type="match status" value="1"/>
</dbReference>
<dbReference type="KEGG" id="hhl:Halha_1712"/>
<gene>
    <name evidence="5" type="ordered locus">Halha_1712</name>
</gene>